<organism evidence="1 2">
    <name type="scientific">Kouleothrix aurantiaca</name>
    <dbReference type="NCBI Taxonomy" id="186479"/>
    <lineage>
        <taxon>Bacteria</taxon>
        <taxon>Bacillati</taxon>
        <taxon>Chloroflexota</taxon>
        <taxon>Chloroflexia</taxon>
        <taxon>Chloroflexales</taxon>
        <taxon>Roseiflexineae</taxon>
        <taxon>Roseiflexaceae</taxon>
        <taxon>Kouleothrix</taxon>
    </lineage>
</organism>
<evidence type="ECO:0000313" key="1">
    <source>
        <dbReference type="EMBL" id="KPV52949.1"/>
    </source>
</evidence>
<name>A0A0N8PSK1_9CHLR</name>
<comment type="caution">
    <text evidence="1">The sequence shown here is derived from an EMBL/GenBank/DDBJ whole genome shotgun (WGS) entry which is preliminary data.</text>
</comment>
<evidence type="ECO:0000313" key="2">
    <source>
        <dbReference type="Proteomes" id="UP000050509"/>
    </source>
</evidence>
<protein>
    <submittedName>
        <fullName evidence="1">Uncharacterized protein</fullName>
    </submittedName>
</protein>
<dbReference type="Proteomes" id="UP000050509">
    <property type="component" value="Unassembled WGS sequence"/>
</dbReference>
<keyword evidence="2" id="KW-1185">Reference proteome</keyword>
<dbReference type="EMBL" id="LJCR01000384">
    <property type="protein sequence ID" value="KPV52949.1"/>
    <property type="molecule type" value="Genomic_DNA"/>
</dbReference>
<dbReference type="AlphaFoldDB" id="A0A0N8PSK1"/>
<proteinExistence type="predicted"/>
<gene>
    <name evidence="1" type="ORF">SE17_12465</name>
</gene>
<reference evidence="1 2" key="1">
    <citation type="submission" date="2015-09" db="EMBL/GenBank/DDBJ databases">
        <title>Draft genome sequence of Kouleothrix aurantiaca JCM 19913.</title>
        <authorList>
            <person name="Hemp J."/>
        </authorList>
    </citation>
    <scope>NUCLEOTIDE SEQUENCE [LARGE SCALE GENOMIC DNA]</scope>
    <source>
        <strain evidence="1 2">COM-B</strain>
    </source>
</reference>
<accession>A0A0N8PSK1</accession>
<sequence>MEPFIATLNRLAPVHDEELSEGYTRYANMLAGFLAPEQVASYMQMIGRLQGLPVFEDLTPEQMADLSPEEQAIATSVMANEMASMENRRVAALLTQRGYNPDPATNTPLVDPYAPDDVLAAQA</sequence>